<organism evidence="1 2">
    <name type="scientific">Stygiolobus azoricus</name>
    <dbReference type="NCBI Taxonomy" id="41675"/>
    <lineage>
        <taxon>Archaea</taxon>
        <taxon>Thermoproteota</taxon>
        <taxon>Thermoprotei</taxon>
        <taxon>Sulfolobales</taxon>
        <taxon>Sulfolobaceae</taxon>
        <taxon>Stygiolobus</taxon>
    </lineage>
</organism>
<accession>A0A650CQW9</accession>
<sequence>MSAKDILWRLIDNDIPLSDDDFRTYLVKDGIITEEDLKVWNEAVKKVKEAYKNLTATHTAVKLLNESLNLLNSINPKKPFPPDTKVRFEEVKQNIKKVIEELEK</sequence>
<evidence type="ECO:0000313" key="1">
    <source>
        <dbReference type="EMBL" id="QGR20052.1"/>
    </source>
</evidence>
<dbReference type="RefSeq" id="WP_156007463.1">
    <property type="nucleotide sequence ID" value="NZ_CP045483.1"/>
</dbReference>
<dbReference type="AlphaFoldDB" id="A0A650CQW9"/>
<dbReference type="KEGG" id="sazo:D1868_08660"/>
<dbReference type="GeneID" id="42799136"/>
<name>A0A650CQW9_9CREN</name>
<dbReference type="OrthoDB" id="34276at2157"/>
<proteinExistence type="predicted"/>
<evidence type="ECO:0000313" key="2">
    <source>
        <dbReference type="Proteomes" id="UP000423396"/>
    </source>
</evidence>
<protein>
    <submittedName>
        <fullName evidence="1">Uncharacterized protein</fullName>
    </submittedName>
</protein>
<reference evidence="1 2" key="1">
    <citation type="submission" date="2019-10" db="EMBL/GenBank/DDBJ databases">
        <title>Genome Sequences from Six Type Strain Members of the Archaeal Family Sulfolobaceae: Acidianus ambivalens, Acidianus infernus, Metallosphaera prunae, Stygiolobus azoricus, Sulfolobus metallicus, and Sulfurisphaera ohwakuensis.</title>
        <authorList>
            <person name="Counts J.A."/>
            <person name="Kelly R.M."/>
        </authorList>
    </citation>
    <scope>NUCLEOTIDE SEQUENCE [LARGE SCALE GENOMIC DNA]</scope>
    <source>
        <strain evidence="1 2">FC6</strain>
    </source>
</reference>
<gene>
    <name evidence="1" type="ORF">D1868_08660</name>
</gene>
<dbReference type="EMBL" id="CP045483">
    <property type="protein sequence ID" value="QGR20052.1"/>
    <property type="molecule type" value="Genomic_DNA"/>
</dbReference>
<keyword evidence="2" id="KW-1185">Reference proteome</keyword>
<dbReference type="Proteomes" id="UP000423396">
    <property type="component" value="Chromosome"/>
</dbReference>